<evidence type="ECO:0000256" key="4">
    <source>
        <dbReference type="ARBA" id="ARBA00022989"/>
    </source>
</evidence>
<evidence type="ECO:0000256" key="5">
    <source>
        <dbReference type="ARBA" id="ARBA00023136"/>
    </source>
</evidence>
<evidence type="ECO:0000259" key="7">
    <source>
        <dbReference type="Pfam" id="PF09924"/>
    </source>
</evidence>
<evidence type="ECO:0000256" key="1">
    <source>
        <dbReference type="ARBA" id="ARBA00004651"/>
    </source>
</evidence>
<comment type="subcellular location">
    <subcellularLocation>
        <location evidence="1">Cell membrane</location>
        <topology evidence="1">Multi-pass membrane protein</topology>
    </subcellularLocation>
</comment>
<dbReference type="RefSeq" id="WP_368496754.1">
    <property type="nucleotide sequence ID" value="NZ_CP162511.1"/>
</dbReference>
<keyword evidence="5 6" id="KW-0472">Membrane</keyword>
<keyword evidence="2" id="KW-1003">Cell membrane</keyword>
<gene>
    <name evidence="8" type="ORF">ABFY20_13525</name>
</gene>
<dbReference type="PANTHER" id="PTHR34697">
    <property type="entry name" value="PHOSPHATIDYLGLYCEROL LYSYLTRANSFERASE"/>
    <property type="match status" value="1"/>
</dbReference>
<keyword evidence="4 6" id="KW-1133">Transmembrane helix</keyword>
<feature type="transmembrane region" description="Helical" evidence="6">
    <location>
        <begin position="164"/>
        <end position="180"/>
    </location>
</feature>
<keyword evidence="3 6" id="KW-0812">Transmembrane</keyword>
<feature type="transmembrane region" description="Helical" evidence="6">
    <location>
        <begin position="39"/>
        <end position="58"/>
    </location>
</feature>
<feature type="transmembrane region" description="Helical" evidence="6">
    <location>
        <begin position="486"/>
        <end position="508"/>
    </location>
</feature>
<dbReference type="GO" id="GO:0016755">
    <property type="term" value="F:aminoacyltransferase activity"/>
    <property type="evidence" value="ECO:0007669"/>
    <property type="project" value="TreeGrafter"/>
</dbReference>
<feature type="transmembrane region" description="Helical" evidence="6">
    <location>
        <begin position="319"/>
        <end position="338"/>
    </location>
</feature>
<feature type="transmembrane region" description="Helical" evidence="6">
    <location>
        <begin position="124"/>
        <end position="144"/>
    </location>
</feature>
<dbReference type="AlphaFoldDB" id="A0AB39BD91"/>
<evidence type="ECO:0000256" key="6">
    <source>
        <dbReference type="SAM" id="Phobius"/>
    </source>
</evidence>
<feature type="transmembrane region" description="Helical" evidence="6">
    <location>
        <begin position="92"/>
        <end position="112"/>
    </location>
</feature>
<evidence type="ECO:0000256" key="3">
    <source>
        <dbReference type="ARBA" id="ARBA00022692"/>
    </source>
</evidence>
<dbReference type="Pfam" id="PF09924">
    <property type="entry name" value="LPG_synthase_C"/>
    <property type="match status" value="1"/>
</dbReference>
<dbReference type="GO" id="GO:0005886">
    <property type="term" value="C:plasma membrane"/>
    <property type="evidence" value="ECO:0007669"/>
    <property type="project" value="UniProtKB-SubCell"/>
</dbReference>
<proteinExistence type="predicted"/>
<feature type="transmembrane region" description="Helical" evidence="6">
    <location>
        <begin position="424"/>
        <end position="446"/>
    </location>
</feature>
<feature type="transmembrane region" description="Helical" evidence="6">
    <location>
        <begin position="209"/>
        <end position="229"/>
    </location>
</feature>
<protein>
    <submittedName>
        <fullName evidence="8">Bifunctional lysylphosphatidylglycerol flippase/synthetase MprF</fullName>
    </submittedName>
</protein>
<feature type="transmembrane region" description="Helical" evidence="6">
    <location>
        <begin position="250"/>
        <end position="269"/>
    </location>
</feature>
<dbReference type="InterPro" id="IPR024320">
    <property type="entry name" value="LPG_synthase_C"/>
</dbReference>
<feature type="transmembrane region" description="Helical" evidence="6">
    <location>
        <begin position="187"/>
        <end position="203"/>
    </location>
</feature>
<feature type="domain" description="Phosphatidylglycerol lysyltransferase C-terminal" evidence="7">
    <location>
        <begin position="542"/>
        <end position="825"/>
    </location>
</feature>
<feature type="transmembrane region" description="Helical" evidence="6">
    <location>
        <begin position="391"/>
        <end position="412"/>
    </location>
</feature>
<evidence type="ECO:0000313" key="8">
    <source>
        <dbReference type="EMBL" id="XDI04350.1"/>
    </source>
</evidence>
<organism evidence="8">
    <name type="scientific">Herbiconiux sp. A18JL235</name>
    <dbReference type="NCBI Taxonomy" id="3152363"/>
    <lineage>
        <taxon>Bacteria</taxon>
        <taxon>Bacillati</taxon>
        <taxon>Actinomycetota</taxon>
        <taxon>Actinomycetes</taxon>
        <taxon>Micrococcales</taxon>
        <taxon>Microbacteriaceae</taxon>
        <taxon>Herbiconiux</taxon>
    </lineage>
</organism>
<feature type="transmembrane region" description="Helical" evidence="6">
    <location>
        <begin position="345"/>
        <end position="371"/>
    </location>
</feature>
<evidence type="ECO:0000256" key="2">
    <source>
        <dbReference type="ARBA" id="ARBA00022475"/>
    </source>
</evidence>
<accession>A0AB39BD91</accession>
<name>A0AB39BD91_9MICO</name>
<dbReference type="EMBL" id="CP162511">
    <property type="protein sequence ID" value="XDI04350.1"/>
    <property type="molecule type" value="Genomic_DNA"/>
</dbReference>
<dbReference type="GO" id="GO:0055091">
    <property type="term" value="P:phospholipid homeostasis"/>
    <property type="evidence" value="ECO:0007669"/>
    <property type="project" value="TreeGrafter"/>
</dbReference>
<reference evidence="8" key="1">
    <citation type="submission" date="2024-05" db="EMBL/GenBank/DDBJ databases">
        <title>Herbiconiux sp. A18JL235.</title>
        <authorList>
            <person name="Zhang G."/>
        </authorList>
    </citation>
    <scope>NUCLEOTIDE SEQUENCE</scope>
    <source>
        <strain evidence="8">A18JL235</strain>
    </source>
</reference>
<dbReference type="PANTHER" id="PTHR34697:SF2">
    <property type="entry name" value="PHOSPHATIDYLGLYCEROL LYSYLTRANSFERASE"/>
    <property type="match status" value="1"/>
</dbReference>
<dbReference type="InterPro" id="IPR051211">
    <property type="entry name" value="PG_lysyltransferase"/>
</dbReference>
<sequence>MTAAPGGRVAHEVVRERRPAVTRVLRLARRMLRLARSIPVAWVVTALVVAASVTRLALKPGRARGGIDAFVATGYDAVFVHHDWASTLTSVFFVRALPALPVIAIVVLVGVGWAERRFGHLRTIVAFVVVTVVGILLGLGVQALGLGLDLYAAEVTRTYRTVDPVIAVVGVVMAASAFAGPLLRRRVRVVLFLAVLVFVLYSGHPSDLYRLFAAIVGLVLGMLMHRAATGRASAGAPGVVPRATRRETRTLLAAVVAVTALGPLVSIVSPSGPGILNPLGVLFRDPLRDYAAAAVRCETATLTKHCAEVVALSRLDGPGAVLLTLLPLLALLIAAWGIQRGHRVALWLAIGVNVVSAVLAAVYFGFIPLVASDSRSSLPARLAEDHLAFEVVSAAVPLLIAVLLVSSRWLLPARSDGSDGALRFLARVTALFVVVAAVYFVVAALARDQFTPTASLGDLLLDLPERFVPTGFLALEPADILPEGPVAVIATQWVGPLFWIGVVVMAVLGMRPHRPRGGESDDSRVRSLLHTGDGATAADAPSTLSWMATWPGHHYWFSPEGGAVAYRVVNAVAITTGDPIGPRSAHPSTALGFAAYCIEHGWTPVFYSATDAVRRTLREAGWSSLQVAEDTVVSTAGWSLDGKRMQDLRSSINRADREGVHAEWVRFGELGAATRAQITEISEFWVAEKGLPEMGFTLGGVDELTDPEVRLMVAVDAEGSVQGVTSWLPTFQQGEVTGWTLDFMRRRPDGMNGVMEFLIARTIQQAQLDGVSFVSLSAAPLATSGDDAPGVLSYLSRVLEPVYGFRSLMRFKAKFRPEHRPLHLCCPDPLALPGIGYALGRAYLPTTSTRQAVRALRVR</sequence>